<dbReference type="FunCoup" id="A0A2R5GS32">
    <property type="interactions" value="419"/>
</dbReference>
<protein>
    <submittedName>
        <fullName evidence="6">Importin-5</fullName>
    </submittedName>
</protein>
<dbReference type="InterPro" id="IPR040122">
    <property type="entry name" value="Importin_beta"/>
</dbReference>
<dbReference type="Proteomes" id="UP000241890">
    <property type="component" value="Unassembled WGS sequence"/>
</dbReference>
<reference evidence="6 7" key="1">
    <citation type="submission" date="2017-12" db="EMBL/GenBank/DDBJ databases">
        <title>Sequencing, de novo assembly and annotation of complete genome of a new Thraustochytrid species, strain FCC1311.</title>
        <authorList>
            <person name="Sedici K."/>
            <person name="Godart F."/>
            <person name="Aiese Cigliano R."/>
            <person name="Sanseverino W."/>
            <person name="Barakat M."/>
            <person name="Ortet P."/>
            <person name="Marechal E."/>
            <person name="Cagnac O."/>
            <person name="Amato A."/>
        </authorList>
    </citation>
    <scope>NUCLEOTIDE SEQUENCE [LARGE SCALE GENOMIC DNA]</scope>
</reference>
<keyword evidence="2" id="KW-0813">Transport</keyword>
<evidence type="ECO:0000256" key="2">
    <source>
        <dbReference type="ARBA" id="ARBA00022448"/>
    </source>
</evidence>
<comment type="subcellular location">
    <subcellularLocation>
        <location evidence="1">Cytoplasm</location>
    </subcellularLocation>
</comment>
<proteinExistence type="predicted"/>
<keyword evidence="4" id="KW-0677">Repeat</keyword>
<organism evidence="6 7">
    <name type="scientific">Hondaea fermentalgiana</name>
    <dbReference type="NCBI Taxonomy" id="2315210"/>
    <lineage>
        <taxon>Eukaryota</taxon>
        <taxon>Sar</taxon>
        <taxon>Stramenopiles</taxon>
        <taxon>Bigyra</taxon>
        <taxon>Labyrinthulomycetes</taxon>
        <taxon>Thraustochytrida</taxon>
        <taxon>Thraustochytriidae</taxon>
        <taxon>Hondaea</taxon>
    </lineage>
</organism>
<dbReference type="InParanoid" id="A0A2R5GS32"/>
<dbReference type="GO" id="GO:0005737">
    <property type="term" value="C:cytoplasm"/>
    <property type="evidence" value="ECO:0007669"/>
    <property type="project" value="UniProtKB-SubCell"/>
</dbReference>
<evidence type="ECO:0000256" key="4">
    <source>
        <dbReference type="ARBA" id="ARBA00022737"/>
    </source>
</evidence>
<evidence type="ECO:0000256" key="5">
    <source>
        <dbReference type="ARBA" id="ARBA00022927"/>
    </source>
</evidence>
<evidence type="ECO:0000256" key="1">
    <source>
        <dbReference type="ARBA" id="ARBA00004496"/>
    </source>
</evidence>
<dbReference type="AlphaFoldDB" id="A0A2R5GS32"/>
<keyword evidence="5" id="KW-0653">Protein transport</keyword>
<dbReference type="PANTHER" id="PTHR10527">
    <property type="entry name" value="IMPORTIN BETA"/>
    <property type="match status" value="1"/>
</dbReference>
<dbReference type="EMBL" id="BEYU01000098">
    <property type="protein sequence ID" value="GBG31453.1"/>
    <property type="molecule type" value="Genomic_DNA"/>
</dbReference>
<dbReference type="InterPro" id="IPR011989">
    <property type="entry name" value="ARM-like"/>
</dbReference>
<dbReference type="Gene3D" id="1.25.10.10">
    <property type="entry name" value="Leucine-rich Repeat Variant"/>
    <property type="match status" value="1"/>
</dbReference>
<dbReference type="OrthoDB" id="543373at2759"/>
<comment type="caution">
    <text evidence="6">The sequence shown here is derived from an EMBL/GenBank/DDBJ whole genome shotgun (WGS) entry which is preliminary data.</text>
</comment>
<name>A0A2R5GS32_9STRA</name>
<dbReference type="GO" id="GO:0006606">
    <property type="term" value="P:protein import into nucleus"/>
    <property type="evidence" value="ECO:0007669"/>
    <property type="project" value="InterPro"/>
</dbReference>
<dbReference type="InterPro" id="IPR016024">
    <property type="entry name" value="ARM-type_fold"/>
</dbReference>
<keyword evidence="3" id="KW-0963">Cytoplasm</keyword>
<evidence type="ECO:0000256" key="3">
    <source>
        <dbReference type="ARBA" id="ARBA00022490"/>
    </source>
</evidence>
<accession>A0A2R5GS32</accession>
<keyword evidence="7" id="KW-1185">Reference proteome</keyword>
<gene>
    <name evidence="6" type="ORF">FCC1311_076772</name>
</gene>
<evidence type="ECO:0000313" key="6">
    <source>
        <dbReference type="EMBL" id="GBG31453.1"/>
    </source>
</evidence>
<dbReference type="SUPFAM" id="SSF48371">
    <property type="entry name" value="ARM repeat"/>
    <property type="match status" value="2"/>
</dbReference>
<evidence type="ECO:0000313" key="7">
    <source>
        <dbReference type="Proteomes" id="UP000241890"/>
    </source>
</evidence>
<sequence length="1187" mass="127882">MVELTQVLSALLSVDNNTRGQAEKVYHEMLKADPGRVVASLVENAASAQVDLASRHLALVLTRRAIRGEAWHNMAAHTKQGAVKLIVDLLEREDNVRLDMMAVHALVVVPAQELAQNGQLVGWAIEQLSKVGSEKRVVFLFLLGKLAEFCFDLVKPHVRRVIEVLGQCVQQTQEVETQLFASEAVCQVALSFERPQELRSFLEDALPAMLDAVSRGLGENSSQRAQDQAVRMLEALDALSAKCMWAFDKSLGPMCVSLLQLAERASLDDGTRCQALSLFVELARKRSKLALGGDAGFVDNLLRLLLRLQCEDEDWLDDWAEDFHPSPADMLLVLSPGMRGSALSSLETLAASVSAEADKENFLSAIFKSIVPALQSGAPAERLAGVSSMGVLAGALGKQMRSSLGDLVHSTQNLCRDADSRVQYMALAALRELVLSPGLKGAFRDDNAEMGASILSTMLAVLEAGASAPVVRSCACRGLEAFLDEELCPTEQIEGPQTQRLIRALVACLQNGSVGLQEDAMMALGQVAAVAGAGFGAFYEELVPGIKQVIAAPAGQAPVSSRQNGGEGNQDAVRGGGALRGAAMSCIAAIAEAVGKERFQKDADEVMGLLLQASADDFLAQDGIFDFCKRVSVVLGDDFVPYLPHVLPIIYRALDMDVGLNVQDVLAGDGNGAAGSSSAEAAAAGMLDDSNGLATVTKDVRGAGTYRVTANVYVLQMRVNALDALDSIADAVGAGMSPFLEEALTVVLPAINDKLNVYAAVKAAEGAASLLHAAWKSLFEQGHTMEPAQKLLVTICTALLSGLEQASQTDPDEDPLEHSSGPEHRAGFASAFERCMRICWFSGGEDYDEESGRPQPELVPPLQLVPQMVNVLRSVAARSVQRRAEAVLRMNNAGYEAEAIEEYMEELNEWETEFMTDIIDSIGYILKLIGPPVLPVFDEILHPFLQVILVDQSDALRHNAMCLYDDIIEYGGAGAHKYLDTCYPAMIQYAQSDHEPLQQSAIYGIGQVAEHAPKRFAQDAGRVVQLLSTIITQPDAREEDNIDVTENAVSVLGKVYAHHKQNVPATELMQLWLQHLPLTEDLAEAKYSHRLLVRLLAENDAGVLGPNQANLSQILRVLAALLATVTENEKTAESGADDDDLKDIVDKYTEEALPDLLSSMLKSAPDAQRMVAQLPQASQQVIQDLLS</sequence>